<dbReference type="GO" id="GO:0008203">
    <property type="term" value="P:cholesterol metabolic process"/>
    <property type="evidence" value="ECO:0007669"/>
    <property type="project" value="TreeGrafter"/>
</dbReference>
<dbReference type="GO" id="GO:0016705">
    <property type="term" value="F:oxidoreductase activity, acting on paired donors, with incorporation or reduction of molecular oxygen"/>
    <property type="evidence" value="ECO:0007669"/>
    <property type="project" value="InterPro"/>
</dbReference>
<dbReference type="Pfam" id="PF00067">
    <property type="entry name" value="p450"/>
    <property type="match status" value="1"/>
</dbReference>
<name>Q4RTT6_TETNG</name>
<evidence type="ECO:0000313" key="10">
    <source>
        <dbReference type="EMBL" id="CAG08196.1"/>
    </source>
</evidence>
<gene>
    <name evidence="10" type="ORF">GSTENG00029105001</name>
</gene>
<dbReference type="GO" id="GO:0020037">
    <property type="term" value="F:heme binding"/>
    <property type="evidence" value="ECO:0007669"/>
    <property type="project" value="InterPro"/>
</dbReference>
<evidence type="ECO:0000256" key="6">
    <source>
        <dbReference type="ARBA" id="ARBA00023004"/>
    </source>
</evidence>
<proteinExistence type="inferred from homology"/>
<evidence type="ECO:0000256" key="4">
    <source>
        <dbReference type="ARBA" id="ARBA00022723"/>
    </source>
</evidence>
<dbReference type="InterPro" id="IPR001128">
    <property type="entry name" value="Cyt_P450"/>
</dbReference>
<dbReference type="InterPro" id="IPR036396">
    <property type="entry name" value="Cyt_P450_sf"/>
</dbReference>
<evidence type="ECO:0000256" key="3">
    <source>
        <dbReference type="ARBA" id="ARBA00022617"/>
    </source>
</evidence>
<comment type="similarity">
    <text evidence="2 9">Belongs to the cytochrome P450 family.</text>
</comment>
<dbReference type="PRINTS" id="PR00463">
    <property type="entry name" value="EP450I"/>
</dbReference>
<sequence>YAISRDEHTFPEAARFLPERWLRDGHRRGGPNAFGTIPFGFGVRGCVGRRIAELEMYLFLFHLMRHFEIKPDPQMGELKSICRTVLIPDKPLSLYFLDRRKDFLQMYQHEVEEKAKENLKKVRISGCGGEAGWRRHT</sequence>
<dbReference type="PANTHER" id="PTHR24279:SF123">
    <property type="entry name" value="CYTOCHROME P450 FAMILY 27 SUBFAMILY A MEMBER 1"/>
    <property type="match status" value="1"/>
</dbReference>
<dbReference type="PROSITE" id="PS00086">
    <property type="entry name" value="CYTOCHROME_P450"/>
    <property type="match status" value="1"/>
</dbReference>
<dbReference type="Gene3D" id="1.10.630.10">
    <property type="entry name" value="Cytochrome P450"/>
    <property type="match status" value="1"/>
</dbReference>
<dbReference type="GO" id="GO:0004497">
    <property type="term" value="F:monooxygenase activity"/>
    <property type="evidence" value="ECO:0007669"/>
    <property type="project" value="UniProtKB-KW"/>
</dbReference>
<dbReference type="PANTHER" id="PTHR24279">
    <property type="entry name" value="CYTOCHROME P450"/>
    <property type="match status" value="1"/>
</dbReference>
<keyword evidence="6 8" id="KW-0408">Iron</keyword>
<dbReference type="GO" id="GO:0071375">
    <property type="term" value="P:cellular response to peptide hormone stimulus"/>
    <property type="evidence" value="ECO:0007669"/>
    <property type="project" value="TreeGrafter"/>
</dbReference>
<evidence type="ECO:0000256" key="1">
    <source>
        <dbReference type="ARBA" id="ARBA00001971"/>
    </source>
</evidence>
<dbReference type="InterPro" id="IPR002401">
    <property type="entry name" value="Cyt_P450_E_grp-I"/>
</dbReference>
<dbReference type="OrthoDB" id="3945418at2759"/>
<dbReference type="EMBL" id="CAAE01014997">
    <property type="protein sequence ID" value="CAG08196.1"/>
    <property type="molecule type" value="Genomic_DNA"/>
</dbReference>
<dbReference type="InterPro" id="IPR050479">
    <property type="entry name" value="CYP11_CYP27_families"/>
</dbReference>
<reference evidence="10" key="2">
    <citation type="submission" date="2004-02" db="EMBL/GenBank/DDBJ databases">
        <authorList>
            <consortium name="Genoscope"/>
            <consortium name="Whitehead Institute Centre for Genome Research"/>
        </authorList>
    </citation>
    <scope>NUCLEOTIDE SEQUENCE</scope>
</reference>
<feature type="non-terminal residue" evidence="10">
    <location>
        <position position="137"/>
    </location>
</feature>
<dbReference type="GO" id="GO:0005506">
    <property type="term" value="F:iron ion binding"/>
    <property type="evidence" value="ECO:0007669"/>
    <property type="project" value="InterPro"/>
</dbReference>
<dbReference type="KEGG" id="tng:GSTEN00029105G001"/>
<evidence type="ECO:0000256" key="2">
    <source>
        <dbReference type="ARBA" id="ARBA00010617"/>
    </source>
</evidence>
<keyword evidence="5 9" id="KW-0560">Oxidoreductase</keyword>
<dbReference type="GO" id="GO:0006700">
    <property type="term" value="P:C21-steroid hormone biosynthetic process"/>
    <property type="evidence" value="ECO:0007669"/>
    <property type="project" value="TreeGrafter"/>
</dbReference>
<evidence type="ECO:0000256" key="9">
    <source>
        <dbReference type="RuleBase" id="RU000461"/>
    </source>
</evidence>
<evidence type="ECO:0000256" key="5">
    <source>
        <dbReference type="ARBA" id="ARBA00023002"/>
    </source>
</evidence>
<keyword evidence="3 8" id="KW-0349">Heme</keyword>
<comment type="cofactor">
    <cofactor evidence="1 8">
        <name>heme</name>
        <dbReference type="ChEBI" id="CHEBI:30413"/>
    </cofactor>
</comment>
<dbReference type="SUPFAM" id="SSF48264">
    <property type="entry name" value="Cytochrome P450"/>
    <property type="match status" value="1"/>
</dbReference>
<organism evidence="10">
    <name type="scientific">Tetraodon nigroviridis</name>
    <name type="common">Spotted green pufferfish</name>
    <name type="synonym">Chelonodon nigroviridis</name>
    <dbReference type="NCBI Taxonomy" id="99883"/>
    <lineage>
        <taxon>Eukaryota</taxon>
        <taxon>Metazoa</taxon>
        <taxon>Chordata</taxon>
        <taxon>Craniata</taxon>
        <taxon>Vertebrata</taxon>
        <taxon>Euteleostomi</taxon>
        <taxon>Actinopterygii</taxon>
        <taxon>Neopterygii</taxon>
        <taxon>Teleostei</taxon>
        <taxon>Neoteleostei</taxon>
        <taxon>Acanthomorphata</taxon>
        <taxon>Eupercaria</taxon>
        <taxon>Tetraodontiformes</taxon>
        <taxon>Tetradontoidea</taxon>
        <taxon>Tetraodontidae</taxon>
        <taxon>Tetraodon</taxon>
    </lineage>
</organism>
<protein>
    <submittedName>
        <fullName evidence="10">(spotted green pufferfish) hypothetical protein</fullName>
    </submittedName>
</protein>
<evidence type="ECO:0000256" key="7">
    <source>
        <dbReference type="ARBA" id="ARBA00023033"/>
    </source>
</evidence>
<accession>Q4RTT6</accession>
<feature type="binding site" description="axial binding residue" evidence="8">
    <location>
        <position position="46"/>
    </location>
    <ligand>
        <name>heme</name>
        <dbReference type="ChEBI" id="CHEBI:30413"/>
    </ligand>
    <ligandPart>
        <name>Fe</name>
        <dbReference type="ChEBI" id="CHEBI:18248"/>
    </ligandPart>
</feature>
<dbReference type="GO" id="GO:0005743">
    <property type="term" value="C:mitochondrial inner membrane"/>
    <property type="evidence" value="ECO:0007669"/>
    <property type="project" value="TreeGrafter"/>
</dbReference>
<reference evidence="10" key="1">
    <citation type="journal article" date="2004" name="Nature">
        <title>Genome duplication in the teleost fish Tetraodon nigroviridis reveals the early vertebrate proto-karyotype.</title>
        <authorList>
            <person name="Jaillon O."/>
            <person name="Aury J.-M."/>
            <person name="Brunet F."/>
            <person name="Petit J.-L."/>
            <person name="Stange-Thomann N."/>
            <person name="Mauceli E."/>
            <person name="Bouneau L."/>
            <person name="Fischer C."/>
            <person name="Ozouf-Costaz C."/>
            <person name="Bernot A."/>
            <person name="Nicaud S."/>
            <person name="Jaffe D."/>
            <person name="Fisher S."/>
            <person name="Lutfalla G."/>
            <person name="Dossat C."/>
            <person name="Segurens B."/>
            <person name="Dasilva C."/>
            <person name="Salanoubat M."/>
            <person name="Levy M."/>
            <person name="Boudet N."/>
            <person name="Castellano S."/>
            <person name="Anthouard V."/>
            <person name="Jubin C."/>
            <person name="Castelli V."/>
            <person name="Katinka M."/>
            <person name="Vacherie B."/>
            <person name="Biemont C."/>
            <person name="Skalli Z."/>
            <person name="Cattolico L."/>
            <person name="Poulain J."/>
            <person name="De Berardinis V."/>
            <person name="Cruaud C."/>
            <person name="Duprat S."/>
            <person name="Brottier P."/>
            <person name="Coutanceau J.-P."/>
            <person name="Gouzy J."/>
            <person name="Parra G."/>
            <person name="Lardier G."/>
            <person name="Chapple C."/>
            <person name="McKernan K.J."/>
            <person name="McEwan P."/>
            <person name="Bosak S."/>
            <person name="Kellis M."/>
            <person name="Volff J.-N."/>
            <person name="Guigo R."/>
            <person name="Zody M.C."/>
            <person name="Mesirov J."/>
            <person name="Lindblad-Toh K."/>
            <person name="Birren B."/>
            <person name="Nusbaum C."/>
            <person name="Kahn D."/>
            <person name="Robinson-Rechavi M."/>
            <person name="Laudet V."/>
            <person name="Schachter V."/>
            <person name="Quetier F."/>
            <person name="Saurin W."/>
            <person name="Scarpelli C."/>
            <person name="Wincker P."/>
            <person name="Lander E.S."/>
            <person name="Weissenbach J."/>
            <person name="Roest Crollius H."/>
        </authorList>
    </citation>
    <scope>NUCLEOTIDE SEQUENCE [LARGE SCALE GENOMIC DNA]</scope>
</reference>
<dbReference type="GO" id="GO:0006704">
    <property type="term" value="P:glucocorticoid biosynthetic process"/>
    <property type="evidence" value="ECO:0007669"/>
    <property type="project" value="TreeGrafter"/>
</dbReference>
<dbReference type="InterPro" id="IPR017972">
    <property type="entry name" value="Cyt_P450_CS"/>
</dbReference>
<comment type="caution">
    <text evidence="10">The sequence shown here is derived from an EMBL/GenBank/DDBJ whole genome shotgun (WGS) entry which is preliminary data.</text>
</comment>
<keyword evidence="7 9" id="KW-0503">Monooxygenase</keyword>
<evidence type="ECO:0000256" key="8">
    <source>
        <dbReference type="PIRSR" id="PIRSR602401-1"/>
    </source>
</evidence>
<keyword evidence="4 8" id="KW-0479">Metal-binding</keyword>
<dbReference type="GO" id="GO:0034650">
    <property type="term" value="P:cortisol metabolic process"/>
    <property type="evidence" value="ECO:0007669"/>
    <property type="project" value="TreeGrafter"/>
</dbReference>
<dbReference type="AlphaFoldDB" id="Q4RTT6"/>